<feature type="domain" description="Collagenase NC10/endostatin" evidence="1">
    <location>
        <begin position="60"/>
        <end position="169"/>
    </location>
</feature>
<dbReference type="Gene3D" id="3.10.100.10">
    <property type="entry name" value="Mannose-Binding Protein A, subunit A"/>
    <property type="match status" value="1"/>
</dbReference>
<evidence type="ECO:0000259" key="1">
    <source>
        <dbReference type="Pfam" id="PF06482"/>
    </source>
</evidence>
<dbReference type="AlphaFoldDB" id="A0A060Y6X6"/>
<dbReference type="PaxDb" id="8022-A0A060Y6X6"/>
<name>A0A060Y6X6_ONCMY</name>
<reference evidence="3" key="2">
    <citation type="submission" date="2014-03" db="EMBL/GenBank/DDBJ databases">
        <authorList>
            <person name="Genoscope - CEA"/>
        </authorList>
    </citation>
    <scope>NUCLEOTIDE SEQUENCE</scope>
</reference>
<gene>
    <name evidence="3" type="ORF">GSONMT00000432001</name>
</gene>
<evidence type="ECO:0000259" key="2">
    <source>
        <dbReference type="Pfam" id="PF20010"/>
    </source>
</evidence>
<evidence type="ECO:0000313" key="4">
    <source>
        <dbReference type="Proteomes" id="UP000193380"/>
    </source>
</evidence>
<dbReference type="Gene3D" id="3.40.1620.70">
    <property type="match status" value="1"/>
</dbReference>
<sequence length="201" mass="22481">MQQTKYSSEGTLSFTTGTGKLYIRVQQGWKEVLLGDLIPLPMNLLLNDEAQPGSGRKYGLKLVALNQPHTGNFGGVYIADNMCYEQAKAMGLSAYYRAFLSSPKPRAVNKDLVPQKFRESYPVTNLRGDILFSNYKSIFTGGGGKFPPNIPIYSFDGRDVLADPFWSVKQTDVQFLRHRALWLCGHAHPQLILFQSLKSEG</sequence>
<dbReference type="Pfam" id="PF20010">
    <property type="entry name" value="Collagen_trimer"/>
    <property type="match status" value="1"/>
</dbReference>
<feature type="domain" description="Collagen type XV/XVIII trimerization" evidence="2">
    <location>
        <begin position="1"/>
        <end position="39"/>
    </location>
</feature>
<evidence type="ECO:0000313" key="3">
    <source>
        <dbReference type="EMBL" id="CDQ87506.1"/>
    </source>
</evidence>
<dbReference type="InterPro" id="IPR045463">
    <property type="entry name" value="XV/XVIII_trimerization_dom"/>
</dbReference>
<protein>
    <submittedName>
        <fullName evidence="3">Uncharacterized protein</fullName>
    </submittedName>
</protein>
<dbReference type="InterPro" id="IPR016187">
    <property type="entry name" value="CTDL_fold"/>
</dbReference>
<reference evidence="3" key="1">
    <citation type="journal article" date="2014" name="Nat. Commun.">
        <title>The rainbow trout genome provides novel insights into evolution after whole-genome duplication in vertebrates.</title>
        <authorList>
            <person name="Berthelot C."/>
            <person name="Brunet F."/>
            <person name="Chalopin D."/>
            <person name="Juanchich A."/>
            <person name="Bernard M."/>
            <person name="Noel B."/>
            <person name="Bento P."/>
            <person name="Da Silva C."/>
            <person name="Labadie K."/>
            <person name="Alberti A."/>
            <person name="Aury J.M."/>
            <person name="Louis A."/>
            <person name="Dehais P."/>
            <person name="Bardou P."/>
            <person name="Montfort J."/>
            <person name="Klopp C."/>
            <person name="Cabau C."/>
            <person name="Gaspin C."/>
            <person name="Thorgaard G.H."/>
            <person name="Boussaha M."/>
            <person name="Quillet E."/>
            <person name="Guyomard R."/>
            <person name="Galiana D."/>
            <person name="Bobe J."/>
            <person name="Volff J.N."/>
            <person name="Genet C."/>
            <person name="Wincker P."/>
            <person name="Jaillon O."/>
            <person name="Roest Crollius H."/>
            <person name="Guiguen Y."/>
        </authorList>
    </citation>
    <scope>NUCLEOTIDE SEQUENCE [LARGE SCALE GENOMIC DNA]</scope>
</reference>
<accession>A0A060Y6X6</accession>
<dbReference type="InterPro" id="IPR016186">
    <property type="entry name" value="C-type_lectin-like/link_sf"/>
</dbReference>
<dbReference type="Proteomes" id="UP000193380">
    <property type="component" value="Unassembled WGS sequence"/>
</dbReference>
<dbReference type="SUPFAM" id="SSF56436">
    <property type="entry name" value="C-type lectin-like"/>
    <property type="match status" value="1"/>
</dbReference>
<organism evidence="3 4">
    <name type="scientific">Oncorhynchus mykiss</name>
    <name type="common">Rainbow trout</name>
    <name type="synonym">Salmo gairdneri</name>
    <dbReference type="NCBI Taxonomy" id="8022"/>
    <lineage>
        <taxon>Eukaryota</taxon>
        <taxon>Metazoa</taxon>
        <taxon>Chordata</taxon>
        <taxon>Craniata</taxon>
        <taxon>Vertebrata</taxon>
        <taxon>Euteleostomi</taxon>
        <taxon>Actinopterygii</taxon>
        <taxon>Neopterygii</taxon>
        <taxon>Teleostei</taxon>
        <taxon>Protacanthopterygii</taxon>
        <taxon>Salmoniformes</taxon>
        <taxon>Salmonidae</taxon>
        <taxon>Salmoninae</taxon>
        <taxon>Oncorhynchus</taxon>
    </lineage>
</organism>
<proteinExistence type="predicted"/>
<dbReference type="Pfam" id="PF06482">
    <property type="entry name" value="Endostatin"/>
    <property type="match status" value="1"/>
</dbReference>
<dbReference type="STRING" id="8022.A0A060Y6X6"/>
<dbReference type="EMBL" id="FR907958">
    <property type="protein sequence ID" value="CDQ87506.1"/>
    <property type="molecule type" value="Genomic_DNA"/>
</dbReference>
<dbReference type="InterPro" id="IPR010515">
    <property type="entry name" value="Collagenase_NC10/endostatin"/>
</dbReference>